<dbReference type="InterPro" id="IPR036513">
    <property type="entry name" value="STAS_dom_sf"/>
</dbReference>
<proteinExistence type="inferred from homology"/>
<accession>A0ABU2TZ90</accession>
<dbReference type="PANTHER" id="PTHR33495:SF2">
    <property type="entry name" value="ANTI-SIGMA FACTOR ANTAGONIST TM_1081-RELATED"/>
    <property type="match status" value="1"/>
</dbReference>
<dbReference type="InterPro" id="IPR003658">
    <property type="entry name" value="Anti-sigma_ant"/>
</dbReference>
<organism evidence="4 5">
    <name type="scientific">Streptomyces gibsoniae</name>
    <dbReference type="NCBI Taxonomy" id="3075529"/>
    <lineage>
        <taxon>Bacteria</taxon>
        <taxon>Bacillati</taxon>
        <taxon>Actinomycetota</taxon>
        <taxon>Actinomycetes</taxon>
        <taxon>Kitasatosporales</taxon>
        <taxon>Streptomycetaceae</taxon>
        <taxon>Streptomyces</taxon>
    </lineage>
</organism>
<dbReference type="PANTHER" id="PTHR33495">
    <property type="entry name" value="ANTI-SIGMA FACTOR ANTAGONIST TM_1081-RELATED-RELATED"/>
    <property type="match status" value="1"/>
</dbReference>
<evidence type="ECO:0000256" key="1">
    <source>
        <dbReference type="ARBA" id="ARBA00009013"/>
    </source>
</evidence>
<evidence type="ECO:0000313" key="4">
    <source>
        <dbReference type="EMBL" id="MDT0466259.1"/>
    </source>
</evidence>
<gene>
    <name evidence="4" type="ORF">RM764_25150</name>
</gene>
<evidence type="ECO:0000313" key="5">
    <source>
        <dbReference type="Proteomes" id="UP001183809"/>
    </source>
</evidence>
<sequence length="129" mass="13179">MFAVQSGWSSGEPGHTGGGTAVVRLRGEIDILAVRAVCPRLDALTAGDRPDLVLDLRAVSFVDCAGLGLLCHARNRVVARGGRLRLLVDGTCVSQVLRRAGLAGVFDLCSGVPEDISLASGPGITGGTA</sequence>
<dbReference type="NCBIfam" id="TIGR00377">
    <property type="entry name" value="ant_ant_sig"/>
    <property type="match status" value="1"/>
</dbReference>
<name>A0ABU2TZ90_9ACTN</name>
<dbReference type="Gene3D" id="3.30.750.24">
    <property type="entry name" value="STAS domain"/>
    <property type="match status" value="1"/>
</dbReference>
<dbReference type="PROSITE" id="PS50801">
    <property type="entry name" value="STAS"/>
    <property type="match status" value="1"/>
</dbReference>
<dbReference type="Proteomes" id="UP001183809">
    <property type="component" value="Unassembled WGS sequence"/>
</dbReference>
<evidence type="ECO:0000256" key="2">
    <source>
        <dbReference type="RuleBase" id="RU003749"/>
    </source>
</evidence>
<dbReference type="Pfam" id="PF01740">
    <property type="entry name" value="STAS"/>
    <property type="match status" value="1"/>
</dbReference>
<keyword evidence="5" id="KW-1185">Reference proteome</keyword>
<comment type="similarity">
    <text evidence="1 2">Belongs to the anti-sigma-factor antagonist family.</text>
</comment>
<feature type="domain" description="STAS" evidence="3">
    <location>
        <begin position="19"/>
        <end position="119"/>
    </location>
</feature>
<protein>
    <recommendedName>
        <fullName evidence="2">Anti-sigma factor antagonist</fullName>
    </recommendedName>
</protein>
<dbReference type="InterPro" id="IPR002645">
    <property type="entry name" value="STAS_dom"/>
</dbReference>
<dbReference type="EMBL" id="JAVREY010000034">
    <property type="protein sequence ID" value="MDT0466259.1"/>
    <property type="molecule type" value="Genomic_DNA"/>
</dbReference>
<dbReference type="SUPFAM" id="SSF52091">
    <property type="entry name" value="SpoIIaa-like"/>
    <property type="match status" value="1"/>
</dbReference>
<dbReference type="RefSeq" id="WP_311697721.1">
    <property type="nucleotide sequence ID" value="NZ_JAVREY010000034.1"/>
</dbReference>
<dbReference type="CDD" id="cd07043">
    <property type="entry name" value="STAS_anti-anti-sigma_factors"/>
    <property type="match status" value="1"/>
</dbReference>
<comment type="caution">
    <text evidence="4">The sequence shown here is derived from an EMBL/GenBank/DDBJ whole genome shotgun (WGS) entry which is preliminary data.</text>
</comment>
<evidence type="ECO:0000259" key="3">
    <source>
        <dbReference type="PROSITE" id="PS50801"/>
    </source>
</evidence>
<reference evidence="5" key="1">
    <citation type="submission" date="2023-07" db="EMBL/GenBank/DDBJ databases">
        <title>30 novel species of actinomycetes from the DSMZ collection.</title>
        <authorList>
            <person name="Nouioui I."/>
        </authorList>
    </citation>
    <scope>NUCLEOTIDE SEQUENCE [LARGE SCALE GENOMIC DNA]</scope>
    <source>
        <strain evidence="5">DSM 41699</strain>
    </source>
</reference>